<keyword evidence="1" id="KW-0732">Signal</keyword>
<dbReference type="EMBL" id="BAAAZE010000005">
    <property type="protein sequence ID" value="GAA4016110.1"/>
    <property type="molecule type" value="Genomic_DNA"/>
</dbReference>
<keyword evidence="4" id="KW-1185">Reference proteome</keyword>
<comment type="caution">
    <text evidence="3">The sequence shown here is derived from an EMBL/GenBank/DDBJ whole genome shotgun (WGS) entry which is preliminary data.</text>
</comment>
<reference evidence="4" key="1">
    <citation type="journal article" date="2019" name="Int. J. Syst. Evol. Microbiol.">
        <title>The Global Catalogue of Microorganisms (GCM) 10K type strain sequencing project: providing services to taxonomists for standard genome sequencing and annotation.</title>
        <authorList>
            <consortium name="The Broad Institute Genomics Platform"/>
            <consortium name="The Broad Institute Genome Sequencing Center for Infectious Disease"/>
            <person name="Wu L."/>
            <person name="Ma J."/>
        </authorList>
    </citation>
    <scope>NUCLEOTIDE SEQUENCE [LARGE SCALE GENOMIC DNA]</scope>
    <source>
        <strain evidence="4">JCM 16673</strain>
    </source>
</reference>
<dbReference type="PANTHER" id="PTHR34406">
    <property type="entry name" value="PROTEIN YCEI"/>
    <property type="match status" value="1"/>
</dbReference>
<gene>
    <name evidence="3" type="ORF">GCM10022212_08980</name>
</gene>
<dbReference type="Gene3D" id="2.40.128.110">
    <property type="entry name" value="Lipid/polyisoprenoid-binding, YceI-like"/>
    <property type="match status" value="1"/>
</dbReference>
<dbReference type="PANTHER" id="PTHR34406:SF1">
    <property type="entry name" value="PROTEIN YCEI"/>
    <property type="match status" value="1"/>
</dbReference>
<name>A0ABP7ST54_9BURK</name>
<dbReference type="RefSeq" id="WP_344762042.1">
    <property type="nucleotide sequence ID" value="NZ_BAAAZE010000005.1"/>
</dbReference>
<feature type="chain" id="PRO_5045235298" evidence="1">
    <location>
        <begin position="23"/>
        <end position="184"/>
    </location>
</feature>
<dbReference type="InterPro" id="IPR036761">
    <property type="entry name" value="TTHA0802/YceI-like_sf"/>
</dbReference>
<evidence type="ECO:0000313" key="3">
    <source>
        <dbReference type="EMBL" id="GAA4016110.1"/>
    </source>
</evidence>
<protein>
    <submittedName>
        <fullName evidence="3">YceI family protein</fullName>
    </submittedName>
</protein>
<organism evidence="3 4">
    <name type="scientific">Actimicrobium antarcticum</name>
    <dbReference type="NCBI Taxonomy" id="1051899"/>
    <lineage>
        <taxon>Bacteria</taxon>
        <taxon>Pseudomonadati</taxon>
        <taxon>Pseudomonadota</taxon>
        <taxon>Betaproteobacteria</taxon>
        <taxon>Burkholderiales</taxon>
        <taxon>Oxalobacteraceae</taxon>
        <taxon>Actimicrobium</taxon>
    </lineage>
</organism>
<accession>A0ABP7ST54</accession>
<dbReference type="Pfam" id="PF04264">
    <property type="entry name" value="YceI"/>
    <property type="match status" value="1"/>
</dbReference>
<evidence type="ECO:0000256" key="1">
    <source>
        <dbReference type="SAM" id="SignalP"/>
    </source>
</evidence>
<evidence type="ECO:0000313" key="4">
    <source>
        <dbReference type="Proteomes" id="UP001501353"/>
    </source>
</evidence>
<evidence type="ECO:0000259" key="2">
    <source>
        <dbReference type="SMART" id="SM00867"/>
    </source>
</evidence>
<dbReference type="SUPFAM" id="SSF101874">
    <property type="entry name" value="YceI-like"/>
    <property type="match status" value="1"/>
</dbReference>
<proteinExistence type="predicted"/>
<feature type="domain" description="Lipid/polyisoprenoid-binding YceI-like" evidence="2">
    <location>
        <begin position="21"/>
        <end position="181"/>
    </location>
</feature>
<sequence length="184" mass="19420">MRAIESSAIFLALAMLSASAMAQVDLVKSTVSATAKQIGVPIEGKFKKISATINFNPAQLAQSSARVDIDVASYDMGSPEYNKEVVGKDWFNAAQFPKASFVSGAITTAGTGKYNVAGKLTLKGKTTDVVIPFTLKTEGAAQVFDGVLPIKRTVFNIGDGEWKDTSVVADDVVIKFHIVAASAK</sequence>
<dbReference type="InterPro" id="IPR007372">
    <property type="entry name" value="Lipid/polyisoprenoid-bd_YceI"/>
</dbReference>
<dbReference type="SMART" id="SM00867">
    <property type="entry name" value="YceI"/>
    <property type="match status" value="1"/>
</dbReference>
<dbReference type="Proteomes" id="UP001501353">
    <property type="component" value="Unassembled WGS sequence"/>
</dbReference>
<feature type="signal peptide" evidence="1">
    <location>
        <begin position="1"/>
        <end position="22"/>
    </location>
</feature>